<dbReference type="InterPro" id="IPR017853">
    <property type="entry name" value="GH"/>
</dbReference>
<evidence type="ECO:0000313" key="6">
    <source>
        <dbReference type="Proteomes" id="UP000694560"/>
    </source>
</evidence>
<evidence type="ECO:0000259" key="4">
    <source>
        <dbReference type="PROSITE" id="PS51910"/>
    </source>
</evidence>
<dbReference type="InterPro" id="IPR050314">
    <property type="entry name" value="Glycosyl_Hydrlase_18"/>
</dbReference>
<feature type="domain" description="GH18" evidence="4">
    <location>
        <begin position="14"/>
        <end position="260"/>
    </location>
</feature>
<keyword evidence="6" id="KW-1185">Reference proteome</keyword>
<organism evidence="5 6">
    <name type="scientific">Malurus cyaneus samueli</name>
    <dbReference type="NCBI Taxonomy" id="2593467"/>
    <lineage>
        <taxon>Eukaryota</taxon>
        <taxon>Metazoa</taxon>
        <taxon>Chordata</taxon>
        <taxon>Craniata</taxon>
        <taxon>Vertebrata</taxon>
        <taxon>Euteleostomi</taxon>
        <taxon>Archelosauria</taxon>
        <taxon>Archosauria</taxon>
        <taxon>Dinosauria</taxon>
        <taxon>Saurischia</taxon>
        <taxon>Theropoda</taxon>
        <taxon>Coelurosauria</taxon>
        <taxon>Aves</taxon>
        <taxon>Neognathae</taxon>
        <taxon>Neoaves</taxon>
        <taxon>Telluraves</taxon>
        <taxon>Australaves</taxon>
        <taxon>Passeriformes</taxon>
        <taxon>Meliphagoidea</taxon>
        <taxon>Maluridae</taxon>
        <taxon>Malurus</taxon>
    </lineage>
</organism>
<dbReference type="SUPFAM" id="SSF51445">
    <property type="entry name" value="(Trans)glycosidases"/>
    <property type="match status" value="1"/>
</dbReference>
<evidence type="ECO:0000256" key="1">
    <source>
        <dbReference type="ARBA" id="ARBA00022801"/>
    </source>
</evidence>
<dbReference type="GO" id="GO:0005576">
    <property type="term" value="C:extracellular region"/>
    <property type="evidence" value="ECO:0007669"/>
    <property type="project" value="TreeGrafter"/>
</dbReference>
<name>A0A8C5TIV8_9PASS</name>
<dbReference type="PANTHER" id="PTHR11177">
    <property type="entry name" value="CHITINASE"/>
    <property type="match status" value="1"/>
</dbReference>
<accession>A0A8C5TIV8</accession>
<dbReference type="PROSITE" id="PS01095">
    <property type="entry name" value="GH18_1"/>
    <property type="match status" value="1"/>
</dbReference>
<dbReference type="AlphaFoldDB" id="A0A8C5TIV8"/>
<dbReference type="Proteomes" id="UP000694560">
    <property type="component" value="Unplaced"/>
</dbReference>
<dbReference type="Gene3D" id="3.20.20.80">
    <property type="entry name" value="Glycosidases"/>
    <property type="match status" value="1"/>
</dbReference>
<keyword evidence="1" id="KW-0378">Hydrolase</keyword>
<evidence type="ECO:0000256" key="2">
    <source>
        <dbReference type="ARBA" id="ARBA00023295"/>
    </source>
</evidence>
<dbReference type="InterPro" id="IPR001579">
    <property type="entry name" value="Glyco_hydro_18_chit_AS"/>
</dbReference>
<dbReference type="GO" id="GO:0008061">
    <property type="term" value="F:chitin binding"/>
    <property type="evidence" value="ECO:0007669"/>
    <property type="project" value="InterPro"/>
</dbReference>
<proteinExistence type="inferred from homology"/>
<dbReference type="InterPro" id="IPR001223">
    <property type="entry name" value="Glyco_hydro18_cat"/>
</dbReference>
<dbReference type="Ensembl" id="ENSMCST00000007399.1">
    <property type="protein sequence ID" value="ENSMCSP00000007225.1"/>
    <property type="gene ID" value="ENSMCSG00000005138.1"/>
</dbReference>
<comment type="similarity">
    <text evidence="3">Belongs to the glycosyl hydrolase 18 family.</text>
</comment>
<keyword evidence="2" id="KW-0326">Glycosidase</keyword>
<dbReference type="PANTHER" id="PTHR11177:SF188">
    <property type="entry name" value="ACIDIC MAMMALIAN CHITINASE"/>
    <property type="match status" value="1"/>
</dbReference>
<dbReference type="GO" id="GO:0005975">
    <property type="term" value="P:carbohydrate metabolic process"/>
    <property type="evidence" value="ECO:0007669"/>
    <property type="project" value="InterPro"/>
</dbReference>
<dbReference type="SMART" id="SM00636">
    <property type="entry name" value="Glyco_18"/>
    <property type="match status" value="1"/>
</dbReference>
<reference evidence="5" key="2">
    <citation type="submission" date="2025-09" db="UniProtKB">
        <authorList>
            <consortium name="Ensembl"/>
        </authorList>
    </citation>
    <scope>IDENTIFICATION</scope>
</reference>
<sequence>MHPSVCRVPAGTAYVLTCYFTNWAQYRPGEGKFTPENIDPNLCTHLIYAFAEVSSEQLFPEWLPAMGGRKESGSNLTPTLSCSASYRFTTMVSTPQNRQTFINSVVRFLRQYGFDGLDLDWEYPGSRGSPAQDKALFTVLVKEMLAAFEQEARQSNRPRLMVTAAVAGGLSTIQTLALTSGDFLPTARPVCRPMNPALAGIRHELLEEQWCPCSEAAGGIPDLRENLHPAEPVQHCHRGPDLWPRPRRTLHRGGRAPGLL</sequence>
<reference evidence="5" key="1">
    <citation type="submission" date="2025-08" db="UniProtKB">
        <authorList>
            <consortium name="Ensembl"/>
        </authorList>
    </citation>
    <scope>IDENTIFICATION</scope>
</reference>
<dbReference type="PROSITE" id="PS51910">
    <property type="entry name" value="GH18_2"/>
    <property type="match status" value="1"/>
</dbReference>
<dbReference type="GO" id="GO:0004568">
    <property type="term" value="F:chitinase activity"/>
    <property type="evidence" value="ECO:0007669"/>
    <property type="project" value="UniProtKB-ARBA"/>
</dbReference>
<dbReference type="InterPro" id="IPR011583">
    <property type="entry name" value="Chitinase_II/V-like_cat"/>
</dbReference>
<dbReference type="Pfam" id="PF00704">
    <property type="entry name" value="Glyco_hydro_18"/>
    <property type="match status" value="1"/>
</dbReference>
<evidence type="ECO:0000256" key="3">
    <source>
        <dbReference type="RuleBase" id="RU004453"/>
    </source>
</evidence>
<evidence type="ECO:0000313" key="5">
    <source>
        <dbReference type="Ensembl" id="ENSMCSP00000007225.1"/>
    </source>
</evidence>
<dbReference type="GO" id="GO:0006032">
    <property type="term" value="P:chitin catabolic process"/>
    <property type="evidence" value="ECO:0007669"/>
    <property type="project" value="UniProtKB-ARBA"/>
</dbReference>
<protein>
    <recommendedName>
        <fullName evidence="4">GH18 domain-containing protein</fullName>
    </recommendedName>
</protein>